<evidence type="ECO:0000313" key="2">
    <source>
        <dbReference type="EMBL" id="MCY1005614.1"/>
    </source>
</evidence>
<gene>
    <name evidence="2" type="ORF">OV079_08540</name>
</gene>
<comment type="caution">
    <text evidence="2">The sequence shown here is derived from an EMBL/GenBank/DDBJ whole genome shotgun (WGS) entry which is preliminary data.</text>
</comment>
<evidence type="ECO:0000256" key="1">
    <source>
        <dbReference type="SAM" id="MobiDB-lite"/>
    </source>
</evidence>
<dbReference type="InterPro" id="IPR005361">
    <property type="entry name" value="UPF0158"/>
</dbReference>
<dbReference type="Pfam" id="PF03682">
    <property type="entry name" value="UPF0158"/>
    <property type="match status" value="1"/>
</dbReference>
<keyword evidence="3" id="KW-1185">Reference proteome</keyword>
<name>A0A9X3EK84_9BACT</name>
<proteinExistence type="predicted"/>
<protein>
    <submittedName>
        <fullName evidence="2">UPF0158 family protein</fullName>
    </submittedName>
</protein>
<dbReference type="AlphaFoldDB" id="A0A9X3EK84"/>
<dbReference type="EMBL" id="JAPNKE010000002">
    <property type="protein sequence ID" value="MCY1005614.1"/>
    <property type="molecule type" value="Genomic_DNA"/>
</dbReference>
<feature type="compositionally biased region" description="Basic and acidic residues" evidence="1">
    <location>
        <begin position="140"/>
        <end position="161"/>
    </location>
</feature>
<organism evidence="2 3">
    <name type="scientific">Nannocystis pusilla</name>
    <dbReference type="NCBI Taxonomy" id="889268"/>
    <lineage>
        <taxon>Bacteria</taxon>
        <taxon>Pseudomonadati</taxon>
        <taxon>Myxococcota</taxon>
        <taxon>Polyangia</taxon>
        <taxon>Nannocystales</taxon>
        <taxon>Nannocystaceae</taxon>
        <taxon>Nannocystis</taxon>
    </lineage>
</organism>
<dbReference type="RefSeq" id="WP_267767341.1">
    <property type="nucleotide sequence ID" value="NZ_JAPNKE010000002.1"/>
</dbReference>
<accession>A0A9X3EK84</accession>
<feature type="region of interest" description="Disordered" evidence="1">
    <location>
        <begin position="113"/>
        <end position="162"/>
    </location>
</feature>
<reference evidence="2" key="1">
    <citation type="submission" date="2022-11" db="EMBL/GenBank/DDBJ databases">
        <title>Minimal conservation of predation-associated metabolite biosynthetic gene clusters underscores biosynthetic potential of Myxococcota including descriptions for ten novel species: Archangium lansinium sp. nov., Myxococcus landrumus sp. nov., Nannocystis bai.</title>
        <authorList>
            <person name="Ahearne A."/>
            <person name="Stevens C."/>
            <person name="Phillips K."/>
        </authorList>
    </citation>
    <scope>NUCLEOTIDE SEQUENCE</scope>
    <source>
        <strain evidence="2">Na p29</strain>
    </source>
</reference>
<dbReference type="Proteomes" id="UP001150924">
    <property type="component" value="Unassembled WGS sequence"/>
</dbReference>
<evidence type="ECO:0000313" key="3">
    <source>
        <dbReference type="Proteomes" id="UP001150924"/>
    </source>
</evidence>
<sequence length="413" mass="45601">MVTINDTRPEDEEKRQQIARSTGRFIHLDPASSREQYRWMERFVASVEDPALRERLTLAIDGKGAFRRFKDVLLSYPVERDRWFSYRANLLHIYIDGWLANQDVVLGAYPPWGKPEDPPEPNIPLEKPTSERAGAVGDAAPDRARSHRSSARDRAAGRDRLSAVPARQAAFGPPRADHVIRPIELSLATSPARRFTRFIGVALGGGRGKTTAVARLERVEAEGDAPRVRLAEARLRHGHRGSGEEGGEGGGDPLFRDEVLVAYLQRWVSDDTVVAIDAPLTLPPCIRCPLACPGVQACTVPVVAWMRKHAPALHAARRSDPGKPAVTPYTQRAVDVLLTHVGLSPRESLGQGMGPLAARAAYLRRVLSPLLRLHENLIEVYPPATVTRLFGAEVEHRHRRSDSEQAWSCASGC</sequence>